<name>A0ABM8UR69_9BACT</name>
<evidence type="ECO:0000256" key="4">
    <source>
        <dbReference type="ARBA" id="ARBA00022833"/>
    </source>
</evidence>
<comment type="caution">
    <text evidence="9">The sequence shown here is derived from an EMBL/GenBank/DDBJ whole genome shotgun (WGS) entry which is preliminary data.</text>
</comment>
<evidence type="ECO:0000256" key="3">
    <source>
        <dbReference type="ARBA" id="ARBA00022801"/>
    </source>
</evidence>
<dbReference type="Pfam" id="PF01435">
    <property type="entry name" value="Peptidase_M48"/>
    <property type="match status" value="1"/>
</dbReference>
<comment type="similarity">
    <text evidence="6">Belongs to the peptidase M48 family.</text>
</comment>
<feature type="transmembrane region" description="Helical" evidence="7">
    <location>
        <begin position="107"/>
        <end position="130"/>
    </location>
</feature>
<keyword evidence="3 6" id="KW-0378">Hydrolase</keyword>
<keyword evidence="4 6" id="KW-0862">Zinc</keyword>
<comment type="cofactor">
    <cofactor evidence="6">
        <name>Zn(2+)</name>
        <dbReference type="ChEBI" id="CHEBI:29105"/>
    </cofactor>
    <text evidence="6">Binds 1 zinc ion per subunit.</text>
</comment>
<protein>
    <submittedName>
        <fullName evidence="9">Beta-barrel assembly-enhancing protease</fullName>
        <ecNumber evidence="9">3.4.-.-</ecNumber>
    </submittedName>
</protein>
<dbReference type="CDD" id="cd07332">
    <property type="entry name" value="M48C_Oma1_like"/>
    <property type="match status" value="1"/>
</dbReference>
<accession>A0ABM8UR69</accession>
<evidence type="ECO:0000256" key="6">
    <source>
        <dbReference type="RuleBase" id="RU003983"/>
    </source>
</evidence>
<dbReference type="PANTHER" id="PTHR22726:SF1">
    <property type="entry name" value="METALLOENDOPEPTIDASE OMA1, MITOCHONDRIAL"/>
    <property type="match status" value="1"/>
</dbReference>
<feature type="domain" description="Peptidase M48" evidence="8">
    <location>
        <begin position="159"/>
        <end position="332"/>
    </location>
</feature>
<sequence length="359" mass="40906">MQNFNVRYHDGKSAIVNDATLTLMPDHWLIRFTGPNGESRTVRWEINRIVTEQGFTNLCIFRYHDFSEQTVECKEEKLPQILREKYPGTTFFKKKVSNTILKSPLTLVGFFVLLIGLLVGIYFIILPFAAEKIAARIPRSMEIKLGETLYQNVISGYKKNELLSQKVNHFAKAIDFQTTYPIRISVVNKKEINAFALPGGHIVVFDEIIKKMKTKEELAALLAHEVSHVHYQHSLKSIFRSMGGYLFISLLFSDVSAIVAMVAENSNMLLNLTYSRALETEADMNAGKIFKAQGIGMKGLVDLFKVLQTGGQEETNRLLSTHPLTDERMRNAMALAREQTDIRDQSELQNRWIELKATK</sequence>
<keyword evidence="7" id="KW-0472">Membrane</keyword>
<evidence type="ECO:0000256" key="1">
    <source>
        <dbReference type="ARBA" id="ARBA00022670"/>
    </source>
</evidence>
<dbReference type="InterPro" id="IPR051156">
    <property type="entry name" value="Mito/Outer_Membr_Metalloprot"/>
</dbReference>
<evidence type="ECO:0000259" key="8">
    <source>
        <dbReference type="Pfam" id="PF01435"/>
    </source>
</evidence>
<dbReference type="GO" id="GO:0008233">
    <property type="term" value="F:peptidase activity"/>
    <property type="evidence" value="ECO:0007669"/>
    <property type="project" value="UniProtKB-KW"/>
</dbReference>
<reference evidence="9 10" key="1">
    <citation type="submission" date="2021-04" db="EMBL/GenBank/DDBJ databases">
        <authorList>
            <person name="Rodrigo-Torres L."/>
            <person name="Arahal R. D."/>
            <person name="Lucena T."/>
        </authorList>
    </citation>
    <scope>NUCLEOTIDE SEQUENCE [LARGE SCALE GENOMIC DNA]</scope>
    <source>
        <strain evidence="9 10">CECT 9623</strain>
    </source>
</reference>
<evidence type="ECO:0000313" key="9">
    <source>
        <dbReference type="EMBL" id="CAG5069993.1"/>
    </source>
</evidence>
<keyword evidence="1 6" id="KW-0645">Protease</keyword>
<dbReference type="Proteomes" id="UP000679725">
    <property type="component" value="Unassembled WGS sequence"/>
</dbReference>
<evidence type="ECO:0000256" key="2">
    <source>
        <dbReference type="ARBA" id="ARBA00022723"/>
    </source>
</evidence>
<keyword evidence="2" id="KW-0479">Metal-binding</keyword>
<dbReference type="EMBL" id="CAJRAU010000003">
    <property type="protein sequence ID" value="CAG5069993.1"/>
    <property type="molecule type" value="Genomic_DNA"/>
</dbReference>
<dbReference type="Gene3D" id="3.30.2010.10">
    <property type="entry name" value="Metalloproteases ('zincins'), catalytic domain"/>
    <property type="match status" value="1"/>
</dbReference>
<proteinExistence type="inferred from homology"/>
<evidence type="ECO:0000256" key="5">
    <source>
        <dbReference type="ARBA" id="ARBA00023049"/>
    </source>
</evidence>
<keyword evidence="7" id="KW-1133">Transmembrane helix</keyword>
<evidence type="ECO:0000313" key="10">
    <source>
        <dbReference type="Proteomes" id="UP000679725"/>
    </source>
</evidence>
<keyword evidence="7" id="KW-0812">Transmembrane</keyword>
<dbReference type="RefSeq" id="WP_215234068.1">
    <property type="nucleotide sequence ID" value="NZ_CAJRAU010000003.1"/>
</dbReference>
<dbReference type="GO" id="GO:0006508">
    <property type="term" value="P:proteolysis"/>
    <property type="evidence" value="ECO:0007669"/>
    <property type="project" value="UniProtKB-KW"/>
</dbReference>
<gene>
    <name evidence="9" type="primary">bepA_5</name>
    <name evidence="9" type="ORF">DYBT9623_02733</name>
</gene>
<organism evidence="9 10">
    <name type="scientific">Dyadobacter linearis</name>
    <dbReference type="NCBI Taxonomy" id="2823330"/>
    <lineage>
        <taxon>Bacteria</taxon>
        <taxon>Pseudomonadati</taxon>
        <taxon>Bacteroidota</taxon>
        <taxon>Cytophagia</taxon>
        <taxon>Cytophagales</taxon>
        <taxon>Spirosomataceae</taxon>
        <taxon>Dyadobacter</taxon>
    </lineage>
</organism>
<evidence type="ECO:0000256" key="7">
    <source>
        <dbReference type="SAM" id="Phobius"/>
    </source>
</evidence>
<keyword evidence="5 6" id="KW-0482">Metalloprotease</keyword>
<dbReference type="EC" id="3.4.-.-" evidence="9"/>
<dbReference type="PANTHER" id="PTHR22726">
    <property type="entry name" value="METALLOENDOPEPTIDASE OMA1"/>
    <property type="match status" value="1"/>
</dbReference>
<dbReference type="InterPro" id="IPR001915">
    <property type="entry name" value="Peptidase_M48"/>
</dbReference>
<keyword evidence="10" id="KW-1185">Reference proteome</keyword>